<dbReference type="AlphaFoldDB" id="A0A3R6DHJ4"/>
<accession>A0A3R6DHJ4</accession>
<dbReference type="EMBL" id="QSFX01000035">
    <property type="protein sequence ID" value="RHA84212.1"/>
    <property type="molecule type" value="Genomic_DNA"/>
</dbReference>
<name>A0A3R6DHJ4_9FIRM</name>
<keyword evidence="3" id="KW-0131">Cell cycle</keyword>
<organism evidence="4 5">
    <name type="scientific">Roseburia inulinivorans</name>
    <dbReference type="NCBI Taxonomy" id="360807"/>
    <lineage>
        <taxon>Bacteria</taxon>
        <taxon>Bacillati</taxon>
        <taxon>Bacillota</taxon>
        <taxon>Clostridia</taxon>
        <taxon>Lachnospirales</taxon>
        <taxon>Lachnospiraceae</taxon>
        <taxon>Roseburia</taxon>
    </lineage>
</organism>
<comment type="caution">
    <text evidence="4">The sequence shown here is derived from an EMBL/GenBank/DDBJ whole genome shotgun (WGS) entry which is preliminary data.</text>
</comment>
<protein>
    <submittedName>
        <fullName evidence="4">SpoVG family protein</fullName>
    </submittedName>
</protein>
<dbReference type="GO" id="GO:0030435">
    <property type="term" value="P:sporulation resulting in formation of a cellular spore"/>
    <property type="evidence" value="ECO:0007669"/>
    <property type="project" value="InterPro"/>
</dbReference>
<evidence type="ECO:0000256" key="2">
    <source>
        <dbReference type="ARBA" id="ARBA00023210"/>
    </source>
</evidence>
<dbReference type="InterPro" id="IPR036751">
    <property type="entry name" value="SpoVG_sf"/>
</dbReference>
<evidence type="ECO:0000313" key="5">
    <source>
        <dbReference type="Proteomes" id="UP000283492"/>
    </source>
</evidence>
<dbReference type="PANTHER" id="PTHR38429">
    <property type="entry name" value="SEPTATION PROTEIN SPOVG-RELATED"/>
    <property type="match status" value="1"/>
</dbReference>
<evidence type="ECO:0000313" key="4">
    <source>
        <dbReference type="EMBL" id="RHA84212.1"/>
    </source>
</evidence>
<proteinExistence type="predicted"/>
<dbReference type="PANTHER" id="PTHR38429:SF1">
    <property type="entry name" value="SEPTATION PROTEIN SPOVG-RELATED"/>
    <property type="match status" value="1"/>
</dbReference>
<dbReference type="RefSeq" id="WP_055163348.1">
    <property type="nucleotide sequence ID" value="NZ_CABJFX010000035.1"/>
</dbReference>
<dbReference type="Pfam" id="PF04026">
    <property type="entry name" value="SpoVG"/>
    <property type="match status" value="1"/>
</dbReference>
<evidence type="ECO:0000256" key="1">
    <source>
        <dbReference type="ARBA" id="ARBA00022618"/>
    </source>
</evidence>
<dbReference type="Gene3D" id="3.30.1120.40">
    <property type="entry name" value="Stage V sporulation protein G"/>
    <property type="match status" value="1"/>
</dbReference>
<dbReference type="InterPro" id="IPR007170">
    <property type="entry name" value="SpoVG"/>
</dbReference>
<evidence type="ECO:0000256" key="3">
    <source>
        <dbReference type="ARBA" id="ARBA00023306"/>
    </source>
</evidence>
<dbReference type="GO" id="GO:0000917">
    <property type="term" value="P:division septum assembly"/>
    <property type="evidence" value="ECO:0007669"/>
    <property type="project" value="UniProtKB-KW"/>
</dbReference>
<dbReference type="Proteomes" id="UP000283492">
    <property type="component" value="Unassembled WGS sequence"/>
</dbReference>
<sequence length="92" mass="10358">MKITAKITKTFEDAGKLKAFATICLADAFLVTGVRIVECEKGLTVFMPSMKDKEDEYRDVCFPIKAEMRTQINNTVLNAYDASLKENEADEE</sequence>
<dbReference type="SUPFAM" id="SSF160537">
    <property type="entry name" value="SpoVG-like"/>
    <property type="match status" value="1"/>
</dbReference>
<keyword evidence="2" id="KW-0717">Septation</keyword>
<gene>
    <name evidence="4" type="ORF">DW914_15475</name>
</gene>
<reference evidence="4 5" key="1">
    <citation type="submission" date="2018-08" db="EMBL/GenBank/DDBJ databases">
        <title>A genome reference for cultivated species of the human gut microbiota.</title>
        <authorList>
            <person name="Zou Y."/>
            <person name="Xue W."/>
            <person name="Luo G."/>
        </authorList>
    </citation>
    <scope>NUCLEOTIDE SEQUENCE [LARGE SCALE GENOMIC DNA]</scope>
    <source>
        <strain evidence="4 5">AM42-1AC</strain>
    </source>
</reference>
<keyword evidence="1" id="KW-0132">Cell division</keyword>